<dbReference type="Gene3D" id="1.25.40.10">
    <property type="entry name" value="Tetratricopeptide repeat domain"/>
    <property type="match status" value="3"/>
</dbReference>
<comment type="caution">
    <text evidence="4">The sequence shown here is derived from an EMBL/GenBank/DDBJ whole genome shotgun (WGS) entry which is preliminary data.</text>
</comment>
<dbReference type="PANTHER" id="PTHR45641:SF1">
    <property type="entry name" value="AAA+ ATPASE DOMAIN-CONTAINING PROTEIN"/>
    <property type="match status" value="1"/>
</dbReference>
<dbReference type="Pfam" id="PF13432">
    <property type="entry name" value="TPR_16"/>
    <property type="match status" value="1"/>
</dbReference>
<keyword evidence="2 3" id="KW-0802">TPR repeat</keyword>
<dbReference type="PROSITE" id="PS50005">
    <property type="entry name" value="TPR"/>
    <property type="match status" value="2"/>
</dbReference>
<gene>
    <name evidence="4" type="ORF">GMRT_15992</name>
</gene>
<reference evidence="4 5" key="1">
    <citation type="submission" date="2019-05" db="EMBL/GenBank/DDBJ databases">
        <title>The compact genome of Giardia muris reveals important steps in the evolution of intestinal protozoan parasites.</title>
        <authorList>
            <person name="Xu F."/>
            <person name="Jimenez-Gonzalez A."/>
            <person name="Einarsson E."/>
            <person name="Astvaldsson A."/>
            <person name="Peirasmaki D."/>
            <person name="Eckmann L."/>
            <person name="Andersson J.O."/>
            <person name="Svard S.G."/>
            <person name="Jerlstrom-Hultqvist J."/>
        </authorList>
    </citation>
    <scope>NUCLEOTIDE SEQUENCE [LARGE SCALE GENOMIC DNA]</scope>
    <source>
        <strain evidence="4 5">Roberts-Thomson</strain>
    </source>
</reference>
<protein>
    <submittedName>
        <fullName evidence="4">Kinesin light chain protein</fullName>
    </submittedName>
</protein>
<keyword evidence="1" id="KW-0677">Repeat</keyword>
<dbReference type="VEuPathDB" id="GiardiaDB:GMRT_15992"/>
<dbReference type="Pfam" id="PF07721">
    <property type="entry name" value="TPR_4"/>
    <property type="match status" value="1"/>
</dbReference>
<evidence type="ECO:0000256" key="3">
    <source>
        <dbReference type="PROSITE-ProRule" id="PRU00339"/>
    </source>
</evidence>
<organism evidence="4 5">
    <name type="scientific">Giardia muris</name>
    <dbReference type="NCBI Taxonomy" id="5742"/>
    <lineage>
        <taxon>Eukaryota</taxon>
        <taxon>Metamonada</taxon>
        <taxon>Diplomonadida</taxon>
        <taxon>Hexamitidae</taxon>
        <taxon>Giardiinae</taxon>
        <taxon>Giardia</taxon>
    </lineage>
</organism>
<evidence type="ECO:0000313" key="4">
    <source>
        <dbReference type="EMBL" id="TNJ29393.1"/>
    </source>
</evidence>
<dbReference type="Proteomes" id="UP000315496">
    <property type="component" value="Chromosome 1"/>
</dbReference>
<evidence type="ECO:0000313" key="5">
    <source>
        <dbReference type="Proteomes" id="UP000315496"/>
    </source>
</evidence>
<feature type="repeat" description="TPR" evidence="3">
    <location>
        <begin position="300"/>
        <end position="333"/>
    </location>
</feature>
<evidence type="ECO:0000256" key="2">
    <source>
        <dbReference type="ARBA" id="ARBA00022803"/>
    </source>
</evidence>
<dbReference type="InterPro" id="IPR011717">
    <property type="entry name" value="TPR-4"/>
</dbReference>
<name>A0A4Z1T5R0_GIAMU</name>
<feature type="repeat" description="TPR" evidence="3">
    <location>
        <begin position="378"/>
        <end position="411"/>
    </location>
</feature>
<dbReference type="InterPro" id="IPR019734">
    <property type="entry name" value="TPR_rpt"/>
</dbReference>
<dbReference type="Pfam" id="PF13374">
    <property type="entry name" value="TPR_10"/>
    <property type="match status" value="1"/>
</dbReference>
<dbReference type="InterPro" id="IPR011990">
    <property type="entry name" value="TPR-like_helical_dom_sf"/>
</dbReference>
<dbReference type="OrthoDB" id="626167at2759"/>
<dbReference type="AlphaFoldDB" id="A0A4Z1T5R0"/>
<accession>A0A4Z1T5R0</accession>
<sequence>MATYTRLRIRELQDEARAYMLQGQFTDAIDVSDGVLHILQRAPENEQHVVDQLYFLLLRAEAYTHRGDFGRAQTDLDEHVPPLLALLPEAHPYNITHTIDTLQLSLARGDCELAYRSAKRLVATVRGTDSDSSASANAQLARTLTLFAHSAAGTRRFDEALLALAEARSIYVYLGHETEAELVRAHAVSVRLLAGDRSNTVNDMTEICEHFLQVAPTWPGMLSLYHNMATALKCDQRPGDAAQFLVKAVDMSRKLFGDPSPEYQQELLALAQTQLALGNVEECKLLLERVRKSQRAESDGHYWLLHGDLSLQINKIDDAVESYRKAVQFLPNPVMKHDAEQALASALHFAGKFQEALAILDELAVRYEGEETQLPRLASVYVSMGNILRQQGQFKEALAIYNKALSGFSKCYGPNHPYTATVKINIGGIHHAQQRYRMALGFFTHVKAIRETTFGDNHPLTIRLYMAIAHTYAAIYVELASQTRVESDETRSAFDDAVCFYERALRACTAVYGSESSETVEVRRALGEIRRRRS</sequence>
<keyword evidence="5" id="KW-1185">Reference proteome</keyword>
<dbReference type="Pfam" id="PF13424">
    <property type="entry name" value="TPR_12"/>
    <property type="match status" value="1"/>
</dbReference>
<dbReference type="EMBL" id="VDLU01000001">
    <property type="protein sequence ID" value="TNJ29393.1"/>
    <property type="molecule type" value="Genomic_DNA"/>
</dbReference>
<dbReference type="SMART" id="SM00028">
    <property type="entry name" value="TPR"/>
    <property type="match status" value="5"/>
</dbReference>
<proteinExistence type="predicted"/>
<dbReference type="GO" id="GO:0042802">
    <property type="term" value="F:identical protein binding"/>
    <property type="evidence" value="ECO:0007669"/>
    <property type="project" value="InterPro"/>
</dbReference>
<dbReference type="PANTHER" id="PTHR45641">
    <property type="entry name" value="TETRATRICOPEPTIDE REPEAT PROTEIN (AFU_ORTHOLOGUE AFUA_6G03870)"/>
    <property type="match status" value="1"/>
</dbReference>
<dbReference type="PROSITE" id="PS50293">
    <property type="entry name" value="TPR_REGION"/>
    <property type="match status" value="1"/>
</dbReference>
<dbReference type="SUPFAM" id="SSF48452">
    <property type="entry name" value="TPR-like"/>
    <property type="match status" value="2"/>
</dbReference>
<evidence type="ECO:0000256" key="1">
    <source>
        <dbReference type="ARBA" id="ARBA00022737"/>
    </source>
</evidence>